<evidence type="ECO:0000256" key="3">
    <source>
        <dbReference type="ARBA" id="ARBA00034247"/>
    </source>
</evidence>
<dbReference type="Gene3D" id="3.30.70.270">
    <property type="match status" value="1"/>
</dbReference>
<dbReference type="AlphaFoldDB" id="A0A084IJI3"/>
<feature type="domain" description="GGDEF" evidence="5">
    <location>
        <begin position="133"/>
        <end position="265"/>
    </location>
</feature>
<dbReference type="STRING" id="1304275.C41B8_12955"/>
<dbReference type="EMBL" id="APNK01000021">
    <property type="protein sequence ID" value="KEZ76867.1"/>
    <property type="molecule type" value="Genomic_DNA"/>
</dbReference>
<dbReference type="InterPro" id="IPR029787">
    <property type="entry name" value="Nucleotide_cyclase"/>
</dbReference>
<dbReference type="EC" id="2.7.7.65" evidence="2"/>
<dbReference type="SMART" id="SM00267">
    <property type="entry name" value="GGDEF"/>
    <property type="match status" value="1"/>
</dbReference>
<dbReference type="OrthoDB" id="9812260at2"/>
<dbReference type="PROSITE" id="PS50887">
    <property type="entry name" value="GGDEF"/>
    <property type="match status" value="1"/>
</dbReference>
<organism evidence="6 7">
    <name type="scientific">Salinisphaera hydrothermalis (strain C41B8)</name>
    <dbReference type="NCBI Taxonomy" id="1304275"/>
    <lineage>
        <taxon>Bacteria</taxon>
        <taxon>Pseudomonadati</taxon>
        <taxon>Pseudomonadota</taxon>
        <taxon>Gammaproteobacteria</taxon>
        <taxon>Salinisphaerales</taxon>
        <taxon>Salinisphaeraceae</taxon>
        <taxon>Salinisphaera</taxon>
    </lineage>
</organism>
<dbReference type="InterPro" id="IPR043128">
    <property type="entry name" value="Rev_trsase/Diguanyl_cyclase"/>
</dbReference>
<sequence length="273" mass="30049">MWYRSAQGLFGYMAVPLSESLYVWMLAIPVVSYILLGQWLGFAVTVVFFALAVGSSVIKLGDSHVAWEAASLNLAVCFISVAGLAHVYEVVRANTERQLRASALRDSLTGTFNRTGLNVRFDYYEEAAADVPAALGLILLDLDHFKRVNDTHGHHAGDRVLRRVARCIDTHIESGDTAGRLGGEEFVVLLPDRDLDQTRRVAERIRYAIASSHGRDKSRPIEITATLGVAVRHRGESLDTLLARADARLYCGKLNNRDQVVSAVPPDADPKHV</sequence>
<dbReference type="Proteomes" id="UP000028302">
    <property type="component" value="Unassembled WGS sequence"/>
</dbReference>
<dbReference type="CDD" id="cd01949">
    <property type="entry name" value="GGDEF"/>
    <property type="match status" value="1"/>
</dbReference>
<dbReference type="NCBIfam" id="TIGR00254">
    <property type="entry name" value="GGDEF"/>
    <property type="match status" value="1"/>
</dbReference>
<keyword evidence="4" id="KW-0812">Transmembrane</keyword>
<evidence type="ECO:0000256" key="2">
    <source>
        <dbReference type="ARBA" id="ARBA00012528"/>
    </source>
</evidence>
<dbReference type="Pfam" id="PF00990">
    <property type="entry name" value="GGDEF"/>
    <property type="match status" value="1"/>
</dbReference>
<comment type="cofactor">
    <cofactor evidence="1">
        <name>Mg(2+)</name>
        <dbReference type="ChEBI" id="CHEBI:18420"/>
    </cofactor>
</comment>
<dbReference type="RefSeq" id="WP_037338949.1">
    <property type="nucleotide sequence ID" value="NZ_APNK01000021.1"/>
</dbReference>
<proteinExistence type="predicted"/>
<evidence type="ECO:0000256" key="4">
    <source>
        <dbReference type="SAM" id="Phobius"/>
    </source>
</evidence>
<evidence type="ECO:0000256" key="1">
    <source>
        <dbReference type="ARBA" id="ARBA00001946"/>
    </source>
</evidence>
<name>A0A084IJI3_SALHC</name>
<dbReference type="PANTHER" id="PTHR45138:SF9">
    <property type="entry name" value="DIGUANYLATE CYCLASE DGCM-RELATED"/>
    <property type="match status" value="1"/>
</dbReference>
<feature type="transmembrane region" description="Helical" evidence="4">
    <location>
        <begin position="72"/>
        <end position="91"/>
    </location>
</feature>
<evidence type="ECO:0000313" key="7">
    <source>
        <dbReference type="Proteomes" id="UP000028302"/>
    </source>
</evidence>
<keyword evidence="4" id="KW-1133">Transmembrane helix</keyword>
<reference evidence="6 7" key="1">
    <citation type="submission" date="2013-03" db="EMBL/GenBank/DDBJ databases">
        <title>Salinisphaera hydrothermalis C41B8 Genome Sequencing.</title>
        <authorList>
            <person name="Li C."/>
            <person name="Lai Q."/>
            <person name="Shao Z."/>
        </authorList>
    </citation>
    <scope>NUCLEOTIDE SEQUENCE [LARGE SCALE GENOMIC DNA]</scope>
    <source>
        <strain evidence="6 7">C41B8</strain>
    </source>
</reference>
<dbReference type="Pfam" id="PF20966">
    <property type="entry name" value="MASE6"/>
    <property type="match status" value="1"/>
</dbReference>
<dbReference type="GO" id="GO:0052621">
    <property type="term" value="F:diguanylate cyclase activity"/>
    <property type="evidence" value="ECO:0007669"/>
    <property type="project" value="UniProtKB-EC"/>
</dbReference>
<gene>
    <name evidence="6" type="ORF">C41B8_12955</name>
</gene>
<dbReference type="eggNOG" id="COG2199">
    <property type="taxonomic scope" value="Bacteria"/>
</dbReference>
<protein>
    <recommendedName>
        <fullName evidence="2">diguanylate cyclase</fullName>
        <ecNumber evidence="2">2.7.7.65</ecNumber>
    </recommendedName>
</protein>
<dbReference type="PANTHER" id="PTHR45138">
    <property type="entry name" value="REGULATORY COMPONENTS OF SENSORY TRANSDUCTION SYSTEM"/>
    <property type="match status" value="1"/>
</dbReference>
<dbReference type="SUPFAM" id="SSF55073">
    <property type="entry name" value="Nucleotide cyclase"/>
    <property type="match status" value="1"/>
</dbReference>
<evidence type="ECO:0000313" key="6">
    <source>
        <dbReference type="EMBL" id="KEZ76867.1"/>
    </source>
</evidence>
<evidence type="ECO:0000259" key="5">
    <source>
        <dbReference type="PROSITE" id="PS50887"/>
    </source>
</evidence>
<accession>A0A084IJI3</accession>
<comment type="catalytic activity">
    <reaction evidence="3">
        <text>2 GTP = 3',3'-c-di-GMP + 2 diphosphate</text>
        <dbReference type="Rhea" id="RHEA:24898"/>
        <dbReference type="ChEBI" id="CHEBI:33019"/>
        <dbReference type="ChEBI" id="CHEBI:37565"/>
        <dbReference type="ChEBI" id="CHEBI:58805"/>
        <dbReference type="EC" id="2.7.7.65"/>
    </reaction>
</comment>
<dbReference type="FunFam" id="3.30.70.270:FF:000001">
    <property type="entry name" value="Diguanylate cyclase domain protein"/>
    <property type="match status" value="1"/>
</dbReference>
<dbReference type="InterPro" id="IPR000160">
    <property type="entry name" value="GGDEF_dom"/>
</dbReference>
<dbReference type="InterPro" id="IPR048435">
    <property type="entry name" value="MASE6"/>
</dbReference>
<feature type="transmembrane region" description="Helical" evidence="4">
    <location>
        <begin position="21"/>
        <end position="52"/>
    </location>
</feature>
<keyword evidence="7" id="KW-1185">Reference proteome</keyword>
<dbReference type="InterPro" id="IPR050469">
    <property type="entry name" value="Diguanylate_Cyclase"/>
</dbReference>
<comment type="caution">
    <text evidence="6">The sequence shown here is derived from an EMBL/GenBank/DDBJ whole genome shotgun (WGS) entry which is preliminary data.</text>
</comment>
<keyword evidence="4" id="KW-0472">Membrane</keyword>